<dbReference type="EMBL" id="FNVT01000009">
    <property type="protein sequence ID" value="SEG95960.1"/>
    <property type="molecule type" value="Genomic_DNA"/>
</dbReference>
<dbReference type="Pfam" id="PF04235">
    <property type="entry name" value="DUF418"/>
    <property type="match status" value="1"/>
</dbReference>
<keyword evidence="1" id="KW-1133">Transmembrane helix</keyword>
<feature type="transmembrane region" description="Helical" evidence="1">
    <location>
        <begin position="134"/>
        <end position="150"/>
    </location>
</feature>
<feature type="transmembrane region" description="Helical" evidence="1">
    <location>
        <begin position="307"/>
        <end position="326"/>
    </location>
</feature>
<dbReference type="AlphaFoldDB" id="A0A1H6EDR4"/>
<dbReference type="InterPro" id="IPR007349">
    <property type="entry name" value="DUF418"/>
</dbReference>
<keyword evidence="1" id="KW-0472">Membrane</keyword>
<evidence type="ECO:0000313" key="3">
    <source>
        <dbReference type="EMBL" id="SEG95960.1"/>
    </source>
</evidence>
<evidence type="ECO:0000256" key="1">
    <source>
        <dbReference type="SAM" id="Phobius"/>
    </source>
</evidence>
<gene>
    <name evidence="3" type="ORF">SAMN05444920_109213</name>
</gene>
<feature type="domain" description="DUF418" evidence="2">
    <location>
        <begin position="209"/>
        <end position="373"/>
    </location>
</feature>
<proteinExistence type="predicted"/>
<organism evidence="3 4">
    <name type="scientific">Nonomuraea solani</name>
    <dbReference type="NCBI Taxonomy" id="1144553"/>
    <lineage>
        <taxon>Bacteria</taxon>
        <taxon>Bacillati</taxon>
        <taxon>Actinomycetota</taxon>
        <taxon>Actinomycetes</taxon>
        <taxon>Streptosporangiales</taxon>
        <taxon>Streptosporangiaceae</taxon>
        <taxon>Nonomuraea</taxon>
    </lineage>
</organism>
<evidence type="ECO:0000259" key="2">
    <source>
        <dbReference type="Pfam" id="PF04235"/>
    </source>
</evidence>
<sequence length="374" mass="40326">MTITSVNVTARSLAPDLARGFMLLLIALAHAPALVADWDAGPAWLSGTAKFVKSLVADNQARAMFVFLFGYGLGQLARRQTEWTSFRRLLRRRGFWLTVIGFANTVILVPIDIVAVYGLTLLAIAPIVRARDSVLLWTAGVTLIPATLLLTWQSVTALTAAAAGTPITMAAYMEPTLGLHLVASIPSWPVETVLGTIMVVPGMLAGLWAARRKVLDEPERHLTLLRRVAVICLGAAVAGRIPAALMLAGVWPVTSAPVTWSAALAHDLTGYFGGIGLAALVGLIAHRIGRDHGPVTLALSALGQRSLTFYLFQSVVWVALFYPFALDLRDDMSFPATFGVAVAVWVVSILLADWMRRVGHRGPAEILLRRLTNR</sequence>
<feature type="transmembrane region" description="Helical" evidence="1">
    <location>
        <begin position="332"/>
        <end position="352"/>
    </location>
</feature>
<protein>
    <submittedName>
        <fullName evidence="3">Uncharacterized membrane protein YeiB</fullName>
    </submittedName>
</protein>
<feature type="transmembrane region" description="Helical" evidence="1">
    <location>
        <begin position="193"/>
        <end position="210"/>
    </location>
</feature>
<feature type="transmembrane region" description="Helical" evidence="1">
    <location>
        <begin position="95"/>
        <end position="128"/>
    </location>
</feature>
<name>A0A1H6EDR4_9ACTN</name>
<feature type="transmembrane region" description="Helical" evidence="1">
    <location>
        <begin position="17"/>
        <end position="35"/>
    </location>
</feature>
<keyword evidence="1" id="KW-0812">Transmembrane</keyword>
<dbReference type="RefSeq" id="WP_103959459.1">
    <property type="nucleotide sequence ID" value="NZ_FNVT01000009.1"/>
</dbReference>
<reference evidence="3 4" key="1">
    <citation type="submission" date="2016-10" db="EMBL/GenBank/DDBJ databases">
        <authorList>
            <person name="de Groot N.N."/>
        </authorList>
    </citation>
    <scope>NUCLEOTIDE SEQUENCE [LARGE SCALE GENOMIC DNA]</scope>
    <source>
        <strain evidence="3 4">CGMCC 4.7037</strain>
    </source>
</reference>
<dbReference type="PANTHER" id="PTHR30590:SF2">
    <property type="entry name" value="INNER MEMBRANE PROTEIN"/>
    <property type="match status" value="1"/>
</dbReference>
<feature type="transmembrane region" description="Helical" evidence="1">
    <location>
        <begin position="55"/>
        <end position="74"/>
    </location>
</feature>
<dbReference type="Proteomes" id="UP000236732">
    <property type="component" value="Unassembled WGS sequence"/>
</dbReference>
<evidence type="ECO:0000313" key="4">
    <source>
        <dbReference type="Proteomes" id="UP000236732"/>
    </source>
</evidence>
<feature type="transmembrane region" description="Helical" evidence="1">
    <location>
        <begin position="155"/>
        <end position="173"/>
    </location>
</feature>
<dbReference type="PANTHER" id="PTHR30590">
    <property type="entry name" value="INNER MEMBRANE PROTEIN"/>
    <property type="match status" value="1"/>
</dbReference>
<dbReference type="OrthoDB" id="2388539at2"/>
<dbReference type="InterPro" id="IPR052529">
    <property type="entry name" value="Bact_Transport_Assoc"/>
</dbReference>
<feature type="transmembrane region" description="Helical" evidence="1">
    <location>
        <begin position="268"/>
        <end position="286"/>
    </location>
</feature>
<accession>A0A1H6EDR4</accession>
<feature type="transmembrane region" description="Helical" evidence="1">
    <location>
        <begin position="230"/>
        <end position="248"/>
    </location>
</feature>
<keyword evidence="4" id="KW-1185">Reference proteome</keyword>